<evidence type="ECO:0000313" key="3">
    <source>
        <dbReference type="Proteomes" id="UP001057455"/>
    </source>
</evidence>
<feature type="compositionally biased region" description="Basic and acidic residues" evidence="1">
    <location>
        <begin position="95"/>
        <end position="113"/>
    </location>
</feature>
<feature type="compositionally biased region" description="Basic residues" evidence="1">
    <location>
        <begin position="412"/>
        <end position="424"/>
    </location>
</feature>
<dbReference type="OrthoDB" id="367255at2759"/>
<feature type="region of interest" description="Disordered" evidence="1">
    <location>
        <begin position="95"/>
        <end position="118"/>
    </location>
</feature>
<feature type="compositionally biased region" description="Basic and acidic residues" evidence="1">
    <location>
        <begin position="266"/>
        <end position="279"/>
    </location>
</feature>
<feature type="compositionally biased region" description="Polar residues" evidence="1">
    <location>
        <begin position="391"/>
        <end position="405"/>
    </location>
</feature>
<sequence>MENREGEEAKASDAVPVNAPLSLGERLLAKSSKKTGISVSVHGIAISITNQSRAAGSAWKSDVRGAVTKSAEKAVDEASFPGLQAGTSDTKLLKDPFRSKNEETLTQTKDRWKTSRSLLDSDMMGENFLMPGMKGTYPLGYRNFIGRGTSENPPPPPSTPPPAPKVPKASTSTTATASPSPSGPKWRREAKKSSESTPLSTRTLSTDSLISPVVPNEVRVGKKTGKFQPRRSIDKGSGNSPAERTPDNTVTEQSHSYGHKFMGLGKRNENKTKAQEDHKKKTGQTTKECENADSSAAVEKDRIMTHNISSLTVVTPPQEQSENETPVTPKAKNKMKFRQNRTQWTPTSKMGSEQHSSQSKFTRAVQNASLSDSSDGEDAVEKITDRFSALGTDSGSSEFRGGQTNTHEERRKYRYRRKYYGQHHKGGESKV</sequence>
<feature type="region of interest" description="Disordered" evidence="1">
    <location>
        <begin position="140"/>
        <end position="431"/>
    </location>
</feature>
<protein>
    <submittedName>
        <fullName evidence="2">Uncharacterized protein</fullName>
    </submittedName>
</protein>
<feature type="compositionally biased region" description="Polar residues" evidence="1">
    <location>
        <begin position="237"/>
        <end position="256"/>
    </location>
</feature>
<dbReference type="Proteomes" id="UP001057455">
    <property type="component" value="Unassembled WGS sequence"/>
</dbReference>
<evidence type="ECO:0000313" key="2">
    <source>
        <dbReference type="EMBL" id="GFE55606.1"/>
    </source>
</evidence>
<feature type="compositionally biased region" description="Pro residues" evidence="1">
    <location>
        <begin position="152"/>
        <end position="165"/>
    </location>
</feature>
<feature type="compositionally biased region" description="Polar residues" evidence="1">
    <location>
        <begin position="195"/>
        <end position="209"/>
    </location>
</feature>
<dbReference type="EMBL" id="BLIY01000023">
    <property type="protein sequence ID" value="GFE55606.1"/>
    <property type="molecule type" value="Genomic_DNA"/>
</dbReference>
<dbReference type="AlphaFoldDB" id="A0A9W5TDA3"/>
<gene>
    <name evidence="2" type="ORF">BaOVIS_030100</name>
</gene>
<reference evidence="2" key="1">
    <citation type="submission" date="2019-12" db="EMBL/GenBank/DDBJ databases">
        <title>Genome sequence of Babesia ovis.</title>
        <authorList>
            <person name="Yamagishi J."/>
            <person name="Sevinc F."/>
            <person name="Xuan X."/>
        </authorList>
    </citation>
    <scope>NUCLEOTIDE SEQUENCE</scope>
    <source>
        <strain evidence="2">Selcuk</strain>
    </source>
</reference>
<name>A0A9W5TDA3_BABOV</name>
<keyword evidence="3" id="KW-1185">Reference proteome</keyword>
<feature type="compositionally biased region" description="Low complexity" evidence="1">
    <location>
        <begin position="166"/>
        <end position="180"/>
    </location>
</feature>
<feature type="compositionally biased region" description="Polar residues" evidence="1">
    <location>
        <begin position="306"/>
        <end position="326"/>
    </location>
</feature>
<organism evidence="2 3">
    <name type="scientific">Babesia ovis</name>
    <dbReference type="NCBI Taxonomy" id="5869"/>
    <lineage>
        <taxon>Eukaryota</taxon>
        <taxon>Sar</taxon>
        <taxon>Alveolata</taxon>
        <taxon>Apicomplexa</taxon>
        <taxon>Aconoidasida</taxon>
        <taxon>Piroplasmida</taxon>
        <taxon>Babesiidae</taxon>
        <taxon>Babesia</taxon>
    </lineage>
</organism>
<comment type="caution">
    <text evidence="2">The sequence shown here is derived from an EMBL/GenBank/DDBJ whole genome shotgun (WGS) entry which is preliminary data.</text>
</comment>
<proteinExistence type="predicted"/>
<accession>A0A9W5TDA3</accession>
<feature type="compositionally biased region" description="Polar residues" evidence="1">
    <location>
        <begin position="340"/>
        <end position="373"/>
    </location>
</feature>
<evidence type="ECO:0000256" key="1">
    <source>
        <dbReference type="SAM" id="MobiDB-lite"/>
    </source>
</evidence>